<protein>
    <submittedName>
        <fullName evidence="1">DUF2877 domain-containing protein</fullName>
    </submittedName>
</protein>
<gene>
    <name evidence="1" type="ORF">JNE38_23405</name>
</gene>
<evidence type="ECO:0000313" key="2">
    <source>
        <dbReference type="Proteomes" id="UP000596248"/>
    </source>
</evidence>
<reference evidence="1 2" key="1">
    <citation type="submission" date="2021-01" db="EMBL/GenBank/DDBJ databases">
        <title>Identification of strong promoters based on the transcriptome of Brevibacillus choshinensis.</title>
        <authorList>
            <person name="Yao D."/>
            <person name="Zhang K."/>
            <person name="Wu J."/>
        </authorList>
    </citation>
    <scope>NUCLEOTIDE SEQUENCE [LARGE SCALE GENOMIC DNA]</scope>
    <source>
        <strain evidence="1 2">HPD31-SP3</strain>
    </source>
</reference>
<proteinExistence type="predicted"/>
<dbReference type="InterPro" id="IPR021530">
    <property type="entry name" value="AllH-like"/>
</dbReference>
<name>A0ABX7FY83_BRECH</name>
<dbReference type="Proteomes" id="UP000596248">
    <property type="component" value="Chromosome"/>
</dbReference>
<keyword evidence="2" id="KW-1185">Reference proteome</keyword>
<sequence length="300" mass="32480">MHVRTLSGDDGFLRRVASGELHGSVHSLFDRTINIHCEENGELFTIACIELDNGPNTLVVDRKRFQNMGIAVNDPVSVKADSLIIGKALSLTWQHARQWECVLPVYPSSDQKLRENMAVIKEYVAAHGKSGGLKKASSPANVFEAEVSSLLIARTNELYHALAHGRWSEACEFAIGLVGLGPGLTPSGDDYLAGLFSVYHMPNAPCCLPYPFFEKFTRGAHQRTNEISYMMIKKAAIGHVRESMVRLLEAVVNGTPEEVVHSLGNVLGIGSSSGTDMAMGLISGLALQLEMGGNVCLSKS</sequence>
<dbReference type="EMBL" id="CP069127">
    <property type="protein sequence ID" value="QRG70743.1"/>
    <property type="molecule type" value="Genomic_DNA"/>
</dbReference>
<accession>A0ABX7FY83</accession>
<dbReference type="Pfam" id="PF11392">
    <property type="entry name" value="AllH"/>
    <property type="match status" value="1"/>
</dbReference>
<organism evidence="1 2">
    <name type="scientific">Brevibacillus choshinensis</name>
    <dbReference type="NCBI Taxonomy" id="54911"/>
    <lineage>
        <taxon>Bacteria</taxon>
        <taxon>Bacillati</taxon>
        <taxon>Bacillota</taxon>
        <taxon>Bacilli</taxon>
        <taxon>Bacillales</taxon>
        <taxon>Paenibacillaceae</taxon>
        <taxon>Brevibacillus</taxon>
    </lineage>
</organism>
<evidence type="ECO:0000313" key="1">
    <source>
        <dbReference type="EMBL" id="QRG70743.1"/>
    </source>
</evidence>